<dbReference type="AlphaFoldDB" id="A0ABD2N1V2"/>
<dbReference type="EMBL" id="JABFTP020000062">
    <property type="protein sequence ID" value="KAL3272656.1"/>
    <property type="molecule type" value="Genomic_DNA"/>
</dbReference>
<accession>A0ABD2N1V2</accession>
<dbReference type="SUPFAM" id="SSF47095">
    <property type="entry name" value="HMG-box"/>
    <property type="match status" value="1"/>
</dbReference>
<evidence type="ECO:0008006" key="4">
    <source>
        <dbReference type="Google" id="ProtNLM"/>
    </source>
</evidence>
<organism evidence="2 3">
    <name type="scientific">Cryptolaemus montrouzieri</name>
    <dbReference type="NCBI Taxonomy" id="559131"/>
    <lineage>
        <taxon>Eukaryota</taxon>
        <taxon>Metazoa</taxon>
        <taxon>Ecdysozoa</taxon>
        <taxon>Arthropoda</taxon>
        <taxon>Hexapoda</taxon>
        <taxon>Insecta</taxon>
        <taxon>Pterygota</taxon>
        <taxon>Neoptera</taxon>
        <taxon>Endopterygota</taxon>
        <taxon>Coleoptera</taxon>
        <taxon>Polyphaga</taxon>
        <taxon>Cucujiformia</taxon>
        <taxon>Coccinelloidea</taxon>
        <taxon>Coccinellidae</taxon>
        <taxon>Scymninae</taxon>
        <taxon>Scymnini</taxon>
        <taxon>Cryptolaemus</taxon>
    </lineage>
</organism>
<evidence type="ECO:0000313" key="3">
    <source>
        <dbReference type="Proteomes" id="UP001516400"/>
    </source>
</evidence>
<reference evidence="2 3" key="1">
    <citation type="journal article" date="2021" name="BMC Biol.">
        <title>Horizontally acquired antibacterial genes associated with adaptive radiation of ladybird beetles.</title>
        <authorList>
            <person name="Li H.S."/>
            <person name="Tang X.F."/>
            <person name="Huang Y.H."/>
            <person name="Xu Z.Y."/>
            <person name="Chen M.L."/>
            <person name="Du X.Y."/>
            <person name="Qiu B.Y."/>
            <person name="Chen P.T."/>
            <person name="Zhang W."/>
            <person name="Slipinski A."/>
            <person name="Escalona H.E."/>
            <person name="Waterhouse R.M."/>
            <person name="Zwick A."/>
            <person name="Pang H."/>
        </authorList>
    </citation>
    <scope>NUCLEOTIDE SEQUENCE [LARGE SCALE GENOMIC DNA]</scope>
    <source>
        <strain evidence="2">SYSU2018</strain>
    </source>
</reference>
<feature type="region of interest" description="Disordered" evidence="1">
    <location>
        <begin position="73"/>
        <end position="110"/>
    </location>
</feature>
<sequence length="165" mass="19393">MRDAASETRLLQQKLSSITSHPFVNFFLELCKSRDGLNLDDLARKAGHLWREMEVSEKVPYYRLARKVKRIAKSKNGRDIPRSRIRKRRRRIRAKSSSEPLNTEKPPQETRKVVFSIKEPNRNKFIKEDDKESICGTSTDCNSVENYCLDVLRRRYSHSSTYESD</sequence>
<feature type="compositionally biased region" description="Basic residues" evidence="1">
    <location>
        <begin position="83"/>
        <end position="94"/>
    </location>
</feature>
<dbReference type="Proteomes" id="UP001516400">
    <property type="component" value="Unassembled WGS sequence"/>
</dbReference>
<gene>
    <name evidence="2" type="ORF">HHI36_014121</name>
</gene>
<evidence type="ECO:0000256" key="1">
    <source>
        <dbReference type="SAM" id="MobiDB-lite"/>
    </source>
</evidence>
<dbReference type="GO" id="GO:0005634">
    <property type="term" value="C:nucleus"/>
    <property type="evidence" value="ECO:0007669"/>
    <property type="project" value="UniProtKB-ARBA"/>
</dbReference>
<evidence type="ECO:0000313" key="2">
    <source>
        <dbReference type="EMBL" id="KAL3272656.1"/>
    </source>
</evidence>
<comment type="caution">
    <text evidence="2">The sequence shown here is derived from an EMBL/GenBank/DDBJ whole genome shotgun (WGS) entry which is preliminary data.</text>
</comment>
<keyword evidence="3" id="KW-1185">Reference proteome</keyword>
<protein>
    <recommendedName>
        <fullName evidence="4">HMG box domain-containing protein</fullName>
    </recommendedName>
</protein>
<dbReference type="InterPro" id="IPR036910">
    <property type="entry name" value="HMG_box_dom_sf"/>
</dbReference>
<proteinExistence type="predicted"/>
<name>A0ABD2N1V2_9CUCU</name>